<accession>A0ACA9L732</accession>
<comment type="caution">
    <text evidence="1">The sequence shown here is derived from an EMBL/GenBank/DDBJ whole genome shotgun (WGS) entry which is preliminary data.</text>
</comment>
<protein>
    <submittedName>
        <fullName evidence="1">6648_t:CDS:1</fullName>
    </submittedName>
</protein>
<gene>
    <name evidence="1" type="ORF">DHETER_LOCUS3466</name>
</gene>
<evidence type="ECO:0000313" key="2">
    <source>
        <dbReference type="Proteomes" id="UP000789702"/>
    </source>
</evidence>
<proteinExistence type="predicted"/>
<evidence type="ECO:0000313" key="1">
    <source>
        <dbReference type="EMBL" id="CAG8511241.1"/>
    </source>
</evidence>
<dbReference type="Proteomes" id="UP000789702">
    <property type="component" value="Unassembled WGS sequence"/>
</dbReference>
<keyword evidence="2" id="KW-1185">Reference proteome</keyword>
<name>A0ACA9L732_9GLOM</name>
<dbReference type="EMBL" id="CAJVPU010003001">
    <property type="protein sequence ID" value="CAG8511241.1"/>
    <property type="molecule type" value="Genomic_DNA"/>
</dbReference>
<organism evidence="1 2">
    <name type="scientific">Dentiscutata heterogama</name>
    <dbReference type="NCBI Taxonomy" id="1316150"/>
    <lineage>
        <taxon>Eukaryota</taxon>
        <taxon>Fungi</taxon>
        <taxon>Fungi incertae sedis</taxon>
        <taxon>Mucoromycota</taxon>
        <taxon>Glomeromycotina</taxon>
        <taxon>Glomeromycetes</taxon>
        <taxon>Diversisporales</taxon>
        <taxon>Gigasporaceae</taxon>
        <taxon>Dentiscutata</taxon>
    </lineage>
</organism>
<reference evidence="1" key="1">
    <citation type="submission" date="2021-06" db="EMBL/GenBank/DDBJ databases">
        <authorList>
            <person name="Kallberg Y."/>
            <person name="Tangrot J."/>
            <person name="Rosling A."/>
        </authorList>
    </citation>
    <scope>NUCLEOTIDE SEQUENCE</scope>
    <source>
        <strain evidence="1">IL203A</strain>
    </source>
</reference>
<sequence length="130" mass="14945">MEEFESFANLITRSNSPDSETRSTSAKSDNETPNMPTIKKTKELDPMFNMLNEKSVKQTIHKIALLHYWDLSDGDAFLVCLLDLRCKKLMFATPTQRHQAKTALRNKYNKIKSLYKALTSSDKSFSPHED</sequence>